<evidence type="ECO:0000313" key="1">
    <source>
        <dbReference type="EMBL" id="RFC66973.1"/>
    </source>
</evidence>
<comment type="caution">
    <text evidence="1">The sequence shown here is derived from an EMBL/GenBank/DDBJ whole genome shotgun (WGS) entry which is preliminary data.</text>
</comment>
<dbReference type="EMBL" id="QURN01000010">
    <property type="protein sequence ID" value="RFC66973.1"/>
    <property type="molecule type" value="Genomic_DNA"/>
</dbReference>
<protein>
    <submittedName>
        <fullName evidence="1">Uncharacterized protein</fullName>
    </submittedName>
</protein>
<evidence type="ECO:0000313" key="2">
    <source>
        <dbReference type="Proteomes" id="UP000262379"/>
    </source>
</evidence>
<name>A0A371XCQ1_9HYPH</name>
<dbReference type="Proteomes" id="UP000262379">
    <property type="component" value="Unassembled WGS sequence"/>
</dbReference>
<gene>
    <name evidence="1" type="ORF">DY251_14140</name>
</gene>
<organism evidence="1 2">
    <name type="scientific">Mesorhizobium denitrificans</name>
    <dbReference type="NCBI Taxonomy" id="2294114"/>
    <lineage>
        <taxon>Bacteria</taxon>
        <taxon>Pseudomonadati</taxon>
        <taxon>Pseudomonadota</taxon>
        <taxon>Alphaproteobacteria</taxon>
        <taxon>Hyphomicrobiales</taxon>
        <taxon>Phyllobacteriaceae</taxon>
        <taxon>Mesorhizobium</taxon>
    </lineage>
</organism>
<dbReference type="AlphaFoldDB" id="A0A371XCQ1"/>
<reference evidence="2" key="1">
    <citation type="submission" date="2018-08" db="EMBL/GenBank/DDBJ databases">
        <authorList>
            <person name="Im W.T."/>
        </authorList>
    </citation>
    <scope>NUCLEOTIDE SEQUENCE [LARGE SCALE GENOMIC DNA]</scope>
    <source>
        <strain evidence="2">LA-28</strain>
    </source>
</reference>
<proteinExistence type="predicted"/>
<sequence length="70" mass="7823">MMMMTATAIPEDVFLSWLLAQPAGTNLVRAASAEIHRLGDYAGQHPGPQRLLEMFVELRNALERKSTKLQ</sequence>
<accession>A0A371XCQ1</accession>
<keyword evidence="2" id="KW-1185">Reference proteome</keyword>